<evidence type="ECO:0000256" key="14">
    <source>
        <dbReference type="ARBA" id="ARBA00032707"/>
    </source>
</evidence>
<accession>A0A9W4PC59</accession>
<feature type="transmembrane region" description="Helical" evidence="17">
    <location>
        <begin position="174"/>
        <end position="193"/>
    </location>
</feature>
<feature type="transmembrane region" description="Helical" evidence="17">
    <location>
        <begin position="105"/>
        <end position="121"/>
    </location>
</feature>
<evidence type="ECO:0000256" key="15">
    <source>
        <dbReference type="ARBA" id="ARBA00032932"/>
    </source>
</evidence>
<organism evidence="18 19">
    <name type="scientific">Peribacillus simplex</name>
    <dbReference type="NCBI Taxonomy" id="1478"/>
    <lineage>
        <taxon>Bacteria</taxon>
        <taxon>Bacillati</taxon>
        <taxon>Bacillota</taxon>
        <taxon>Bacilli</taxon>
        <taxon>Bacillales</taxon>
        <taxon>Bacillaceae</taxon>
        <taxon>Peribacillus</taxon>
    </lineage>
</organism>
<dbReference type="GO" id="GO:0046677">
    <property type="term" value="P:response to antibiotic"/>
    <property type="evidence" value="ECO:0007669"/>
    <property type="project" value="UniProtKB-UniRule"/>
</dbReference>
<evidence type="ECO:0000256" key="1">
    <source>
        <dbReference type="ARBA" id="ARBA00004651"/>
    </source>
</evidence>
<evidence type="ECO:0000256" key="13">
    <source>
        <dbReference type="ARBA" id="ARBA00023316"/>
    </source>
</evidence>
<comment type="subcellular location">
    <subcellularLocation>
        <location evidence="1 17">Cell membrane</location>
        <topology evidence="1 17">Multi-pass membrane protein</topology>
    </subcellularLocation>
</comment>
<dbReference type="PANTHER" id="PTHR30622:SF4">
    <property type="entry name" value="UNDECAPRENYL-DIPHOSPHATASE"/>
    <property type="match status" value="1"/>
</dbReference>
<dbReference type="GO" id="GO:0005886">
    <property type="term" value="C:plasma membrane"/>
    <property type="evidence" value="ECO:0007669"/>
    <property type="project" value="UniProtKB-SubCell"/>
</dbReference>
<keyword evidence="9 17" id="KW-0573">Peptidoglycan synthesis</keyword>
<evidence type="ECO:0000256" key="4">
    <source>
        <dbReference type="ARBA" id="ARBA00021581"/>
    </source>
</evidence>
<evidence type="ECO:0000256" key="5">
    <source>
        <dbReference type="ARBA" id="ARBA00022475"/>
    </source>
</evidence>
<dbReference type="GO" id="GO:0071555">
    <property type="term" value="P:cell wall organization"/>
    <property type="evidence" value="ECO:0007669"/>
    <property type="project" value="UniProtKB-KW"/>
</dbReference>
<evidence type="ECO:0000256" key="11">
    <source>
        <dbReference type="ARBA" id="ARBA00023136"/>
    </source>
</evidence>
<dbReference type="GO" id="GO:0008360">
    <property type="term" value="P:regulation of cell shape"/>
    <property type="evidence" value="ECO:0007669"/>
    <property type="project" value="UniProtKB-KW"/>
</dbReference>
<comment type="caution">
    <text evidence="18">The sequence shown here is derived from an EMBL/GenBank/DDBJ whole genome shotgun (WGS) entry which is preliminary data.</text>
</comment>
<dbReference type="GO" id="GO:0050380">
    <property type="term" value="F:undecaprenyl-diphosphatase activity"/>
    <property type="evidence" value="ECO:0007669"/>
    <property type="project" value="UniProtKB-UniRule"/>
</dbReference>
<proteinExistence type="inferred from homology"/>
<evidence type="ECO:0000256" key="12">
    <source>
        <dbReference type="ARBA" id="ARBA00023251"/>
    </source>
</evidence>
<evidence type="ECO:0000256" key="8">
    <source>
        <dbReference type="ARBA" id="ARBA00022960"/>
    </source>
</evidence>
<keyword evidence="7 17" id="KW-0378">Hydrolase</keyword>
<evidence type="ECO:0000313" key="19">
    <source>
        <dbReference type="Proteomes" id="UP000789326"/>
    </source>
</evidence>
<evidence type="ECO:0000256" key="9">
    <source>
        <dbReference type="ARBA" id="ARBA00022984"/>
    </source>
</evidence>
<feature type="transmembrane region" description="Helical" evidence="17">
    <location>
        <begin position="42"/>
        <end position="60"/>
    </location>
</feature>
<dbReference type="PANTHER" id="PTHR30622">
    <property type="entry name" value="UNDECAPRENYL-DIPHOSPHATASE"/>
    <property type="match status" value="1"/>
</dbReference>
<reference evidence="18" key="1">
    <citation type="submission" date="2021-11" db="EMBL/GenBank/DDBJ databases">
        <authorList>
            <person name="Bulgarelli D."/>
        </authorList>
    </citation>
    <scope>NUCLEOTIDE SEQUENCE</scope>
    <source>
        <strain evidence="18">Bi133</strain>
    </source>
</reference>
<keyword evidence="13 17" id="KW-0961">Cell wall biogenesis/degradation</keyword>
<keyword evidence="11 17" id="KW-0472">Membrane</keyword>
<keyword evidence="6 17" id="KW-0812">Transmembrane</keyword>
<evidence type="ECO:0000256" key="3">
    <source>
        <dbReference type="ARBA" id="ARBA00012374"/>
    </source>
</evidence>
<evidence type="ECO:0000313" key="18">
    <source>
        <dbReference type="EMBL" id="CAH0196958.1"/>
    </source>
</evidence>
<feature type="transmembrane region" description="Helical" evidence="17">
    <location>
        <begin position="239"/>
        <end position="258"/>
    </location>
</feature>
<protein>
    <recommendedName>
        <fullName evidence="4 17">Undecaprenyl-diphosphatase</fullName>
        <ecNumber evidence="3 17">3.6.1.27</ecNumber>
    </recommendedName>
    <alternativeName>
        <fullName evidence="15 17">Bacitracin resistance protein</fullName>
    </alternativeName>
    <alternativeName>
        <fullName evidence="14 17">Undecaprenyl pyrophosphate phosphatase</fullName>
    </alternativeName>
</protein>
<feature type="transmembrane region" description="Helical" evidence="17">
    <location>
        <begin position="72"/>
        <end position="93"/>
    </location>
</feature>
<keyword evidence="10 17" id="KW-1133">Transmembrane helix</keyword>
<dbReference type="EMBL" id="CAKKMG010000017">
    <property type="protein sequence ID" value="CAH0196958.1"/>
    <property type="molecule type" value="Genomic_DNA"/>
</dbReference>
<evidence type="ECO:0000256" key="17">
    <source>
        <dbReference type="HAMAP-Rule" id="MF_01006"/>
    </source>
</evidence>
<keyword evidence="12 17" id="KW-0046">Antibiotic resistance</keyword>
<sequence>MLNEFQAFILGIIQGLTEFLPISSTGHLYLGRHIFHLDEAGIFLDTMLHIGTLLALLVVYKNDIIALLKNPFSKMTLLLIAGTIPAVIAGILLGDWFDGLSKTGVTIGWEFLATGLILWVADGVRKGGKSLNEISIKDALIIGTFQAAAIMPALSRSGLTIAAGLFCRLDRATAAYFSFLLSIPAITGGIVFQMKPIFTGEVERLPLTALFVGTLAAAIFGYIAVVWMIDFLKKRSLKIFSIYVWTLGVIILFMQFTGEF</sequence>
<evidence type="ECO:0000256" key="10">
    <source>
        <dbReference type="ARBA" id="ARBA00022989"/>
    </source>
</evidence>
<comment type="function">
    <text evidence="17">Catalyzes the dephosphorylation of undecaprenyl diphosphate (UPP). Confers resistance to bacitracin.</text>
</comment>
<evidence type="ECO:0000256" key="2">
    <source>
        <dbReference type="ARBA" id="ARBA00010621"/>
    </source>
</evidence>
<evidence type="ECO:0000256" key="7">
    <source>
        <dbReference type="ARBA" id="ARBA00022801"/>
    </source>
</evidence>
<dbReference type="GO" id="GO:0009252">
    <property type="term" value="P:peptidoglycan biosynthetic process"/>
    <property type="evidence" value="ECO:0007669"/>
    <property type="project" value="UniProtKB-KW"/>
</dbReference>
<dbReference type="EC" id="3.6.1.27" evidence="3 17"/>
<feature type="transmembrane region" description="Helical" evidence="17">
    <location>
        <begin position="6"/>
        <end position="30"/>
    </location>
</feature>
<dbReference type="AlphaFoldDB" id="A0A9W4PC59"/>
<dbReference type="InterPro" id="IPR003824">
    <property type="entry name" value="UppP"/>
</dbReference>
<dbReference type="HAMAP" id="MF_01006">
    <property type="entry name" value="Undec_diphosphatase"/>
    <property type="match status" value="1"/>
</dbReference>
<comment type="similarity">
    <text evidence="2 17">Belongs to the UppP family.</text>
</comment>
<name>A0A9W4PC59_9BACI</name>
<evidence type="ECO:0000256" key="6">
    <source>
        <dbReference type="ARBA" id="ARBA00022692"/>
    </source>
</evidence>
<comment type="miscellaneous">
    <text evidence="17">Bacitracin is thought to be involved in the inhibition of peptidoglycan synthesis by sequestering undecaprenyl diphosphate, thereby reducing the pool of lipid carrier available.</text>
</comment>
<keyword evidence="8 17" id="KW-0133">Cell shape</keyword>
<comment type="catalytic activity">
    <reaction evidence="16 17">
        <text>di-trans,octa-cis-undecaprenyl diphosphate + H2O = di-trans,octa-cis-undecaprenyl phosphate + phosphate + H(+)</text>
        <dbReference type="Rhea" id="RHEA:28094"/>
        <dbReference type="ChEBI" id="CHEBI:15377"/>
        <dbReference type="ChEBI" id="CHEBI:15378"/>
        <dbReference type="ChEBI" id="CHEBI:43474"/>
        <dbReference type="ChEBI" id="CHEBI:58405"/>
        <dbReference type="ChEBI" id="CHEBI:60392"/>
        <dbReference type="EC" id="3.6.1.27"/>
    </reaction>
</comment>
<dbReference type="Proteomes" id="UP000789326">
    <property type="component" value="Unassembled WGS sequence"/>
</dbReference>
<evidence type="ECO:0000256" key="16">
    <source>
        <dbReference type="ARBA" id="ARBA00047594"/>
    </source>
</evidence>
<keyword evidence="5 17" id="KW-1003">Cell membrane</keyword>
<dbReference type="Pfam" id="PF02673">
    <property type="entry name" value="BacA"/>
    <property type="match status" value="1"/>
</dbReference>
<feature type="transmembrane region" description="Helical" evidence="17">
    <location>
        <begin position="205"/>
        <end position="227"/>
    </location>
</feature>
<gene>
    <name evidence="18" type="primary">uppP_2</name>
    <name evidence="17" type="synonym">uppP</name>
    <name evidence="18" type="ORF">SRABI133_01825</name>
</gene>